<evidence type="ECO:0000256" key="14">
    <source>
        <dbReference type="SAM" id="MobiDB-lite"/>
    </source>
</evidence>
<evidence type="ECO:0000256" key="4">
    <source>
        <dbReference type="ARBA" id="ARBA00021882"/>
    </source>
</evidence>
<organism evidence="15 16">
    <name type="scientific">Romanomermis culicivorax</name>
    <name type="common">Nematode worm</name>
    <dbReference type="NCBI Taxonomy" id="13658"/>
    <lineage>
        <taxon>Eukaryota</taxon>
        <taxon>Metazoa</taxon>
        <taxon>Ecdysozoa</taxon>
        <taxon>Nematoda</taxon>
        <taxon>Enoplea</taxon>
        <taxon>Dorylaimia</taxon>
        <taxon>Mermithida</taxon>
        <taxon>Mermithoidea</taxon>
        <taxon>Mermithidae</taxon>
        <taxon>Romanomermis</taxon>
    </lineage>
</organism>
<evidence type="ECO:0000256" key="12">
    <source>
        <dbReference type="ARBA" id="ARBA00031129"/>
    </source>
</evidence>
<keyword evidence="8" id="KW-1133">Transmembrane helix</keyword>
<keyword evidence="15" id="KW-1185">Reference proteome</keyword>
<keyword evidence="6" id="KW-0812">Transmembrane</keyword>
<comment type="subcellular location">
    <subcellularLocation>
        <location evidence="2">Nucleus membrane</location>
        <topology evidence="2">Multi-pass membrane protein</topology>
    </subcellularLocation>
    <subcellularLocation>
        <location evidence="3">Rough endoplasmic reticulum membrane</location>
        <topology evidence="3">Multi-pass membrane protein</topology>
    </subcellularLocation>
</comment>
<evidence type="ECO:0000256" key="5">
    <source>
        <dbReference type="ARBA" id="ARBA00022553"/>
    </source>
</evidence>
<comment type="function">
    <text evidence="1">Plays a role in the regulation of neuronal activity.</text>
</comment>
<dbReference type="PANTHER" id="PTHR47464:SF2">
    <property type="entry name" value="MACOILIN"/>
    <property type="match status" value="1"/>
</dbReference>
<keyword evidence="10" id="KW-0325">Glycoprotein</keyword>
<dbReference type="PANTHER" id="PTHR47464">
    <property type="entry name" value="MACOILIN"/>
    <property type="match status" value="1"/>
</dbReference>
<evidence type="ECO:0000256" key="8">
    <source>
        <dbReference type="ARBA" id="ARBA00022989"/>
    </source>
</evidence>
<evidence type="ECO:0000256" key="3">
    <source>
        <dbReference type="ARBA" id="ARBA00004269"/>
    </source>
</evidence>
<keyword evidence="11" id="KW-0539">Nucleus</keyword>
<keyword evidence="9" id="KW-0472">Membrane</keyword>
<accession>A0A915KHE5</accession>
<dbReference type="OMA" id="SDLCRPF"/>
<proteinExistence type="predicted"/>
<dbReference type="GO" id="GO:0031965">
    <property type="term" value="C:nuclear membrane"/>
    <property type="evidence" value="ECO:0007669"/>
    <property type="project" value="UniProtKB-SubCell"/>
</dbReference>
<keyword evidence="5" id="KW-0597">Phosphoprotein</keyword>
<evidence type="ECO:0000313" key="16">
    <source>
        <dbReference type="WBParaSite" id="nRc.2.0.1.t37354-RA"/>
    </source>
</evidence>
<dbReference type="InterPro" id="IPR019130">
    <property type="entry name" value="Macoilin"/>
</dbReference>
<feature type="region of interest" description="Disordered" evidence="14">
    <location>
        <begin position="820"/>
        <end position="844"/>
    </location>
</feature>
<feature type="compositionally biased region" description="Basic and acidic residues" evidence="14">
    <location>
        <begin position="516"/>
        <end position="527"/>
    </location>
</feature>
<dbReference type="GO" id="GO:0023041">
    <property type="term" value="P:neuronal signal transduction"/>
    <property type="evidence" value="ECO:0007669"/>
    <property type="project" value="InterPro"/>
</dbReference>
<feature type="region of interest" description="Disordered" evidence="14">
    <location>
        <begin position="424"/>
        <end position="443"/>
    </location>
</feature>
<protein>
    <recommendedName>
        <fullName evidence="4">Macoilin</fullName>
    </recommendedName>
    <alternativeName>
        <fullName evidence="12">Transmembrane protein 57</fullName>
    </alternativeName>
</protein>
<evidence type="ECO:0000256" key="9">
    <source>
        <dbReference type="ARBA" id="ARBA00023136"/>
    </source>
</evidence>
<feature type="coiled-coil region" evidence="13">
    <location>
        <begin position="632"/>
        <end position="666"/>
    </location>
</feature>
<feature type="region of interest" description="Disordered" evidence="14">
    <location>
        <begin position="302"/>
        <end position="338"/>
    </location>
</feature>
<keyword evidence="7" id="KW-0256">Endoplasmic reticulum</keyword>
<dbReference type="WBParaSite" id="nRc.2.0.1.t37354-RA">
    <property type="protein sequence ID" value="nRc.2.0.1.t37354-RA"/>
    <property type="gene ID" value="nRc.2.0.1.g37354"/>
</dbReference>
<dbReference type="GO" id="GO:0030867">
    <property type="term" value="C:rough endoplasmic reticulum membrane"/>
    <property type="evidence" value="ECO:0007669"/>
    <property type="project" value="UniProtKB-SubCell"/>
</dbReference>
<evidence type="ECO:0000256" key="7">
    <source>
        <dbReference type="ARBA" id="ARBA00022824"/>
    </source>
</evidence>
<reference evidence="16" key="1">
    <citation type="submission" date="2022-11" db="UniProtKB">
        <authorList>
            <consortium name="WormBaseParasite"/>
        </authorList>
    </citation>
    <scope>IDENTIFICATION</scope>
</reference>
<evidence type="ECO:0000256" key="2">
    <source>
        <dbReference type="ARBA" id="ARBA00004232"/>
    </source>
</evidence>
<feature type="compositionally biased region" description="Low complexity" evidence="14">
    <location>
        <begin position="328"/>
        <end position="338"/>
    </location>
</feature>
<feature type="region of interest" description="Disordered" evidence="14">
    <location>
        <begin position="195"/>
        <end position="217"/>
    </location>
</feature>
<evidence type="ECO:0000313" key="15">
    <source>
        <dbReference type="Proteomes" id="UP000887565"/>
    </source>
</evidence>
<name>A0A915KHE5_ROMCU</name>
<feature type="compositionally biased region" description="Polar residues" evidence="14">
    <location>
        <begin position="528"/>
        <end position="541"/>
    </location>
</feature>
<keyword evidence="13" id="KW-0175">Coiled coil</keyword>
<evidence type="ECO:0000256" key="13">
    <source>
        <dbReference type="SAM" id="Coils"/>
    </source>
</evidence>
<feature type="region of interest" description="Disordered" evidence="14">
    <location>
        <begin position="516"/>
        <end position="541"/>
    </location>
</feature>
<evidence type="ECO:0000256" key="11">
    <source>
        <dbReference type="ARBA" id="ARBA00023242"/>
    </source>
</evidence>
<sequence>MYDRGICLPTVTLWLLFIYVEASVRLKELKSLPFTLDLCRPFAAHCIGYPVVTLGFGVKTYVSYRLRWRILDHSINTTQNDSSFIKLTPNAAHSFHIFQRKQREVAKENEIYAQLLREALPVEQQHRDPEILHLTVSDITSGLTSEDVISSDLTRCPSVSSALYNASASFATTAVASPCTSPFFANFFSSSFASGQQQQQNTGNNSSNNGSNNVATSSRLTKNHQNLNNFSGNNINQFATNNNHNGGFTTVSECHNNAFNGGHHTNSNHNFYGGKNFAATLHNTTALKSNENGSLLSHRKRSNSLTFRQQSDQLSSRSAPTGTGRQFSSASSDDNQSSPLLSGLPIVGWLFAILYRLISAIGGQSDSGATDASVVLSNVEASYDMPSTTCGGAPPASSFYLPSLSWSTSCDSVAMEAEALAAAGAPAHDSDDESSISKESSESNVVVTVAMQAASLPPRTQRKSMAQKHRKRSGINFTSIAHDGNVSQQQNKVQEKDLHAHLESDLEKLRNELRQTKSREQELRRQVNDLSNTDKASRSELQQTKQQYELLQTKFQNLMKARQQDKENVSTLEKRVCEEQKLKNLLEQQLKTEKKLQQKKLEEAVSQAASKSITANVNAAKNECTETCKQRRREMENQVKLIRRDLQLREEQISQLEQEVAVLRQYKESNNVEVMMTALNALQEKKQHLELSLSAETRIKLDLFSALGDAKRQLEITTAQKKAKEQELEEMCMRLNQLTSANNALLFNGQQPANSQQQQQLTPPASVTPVVNMDHQPAYDVLSQQLYTSPYNMNTTNGFMFEDCGMTYHPYMSMNGGGNVNSASSASTPDQQIRYSPPRNSAAK</sequence>
<evidence type="ECO:0000256" key="1">
    <source>
        <dbReference type="ARBA" id="ARBA00003440"/>
    </source>
</evidence>
<feature type="compositionally biased region" description="Basic residues" evidence="14">
    <location>
        <begin position="460"/>
        <end position="472"/>
    </location>
</feature>
<evidence type="ECO:0000256" key="10">
    <source>
        <dbReference type="ARBA" id="ARBA00023180"/>
    </source>
</evidence>
<feature type="compositionally biased region" description="Polar residues" evidence="14">
    <location>
        <begin position="303"/>
        <end position="327"/>
    </location>
</feature>
<evidence type="ECO:0000256" key="6">
    <source>
        <dbReference type="ARBA" id="ARBA00022692"/>
    </source>
</evidence>
<dbReference type="AlphaFoldDB" id="A0A915KHE5"/>
<feature type="coiled-coil region" evidence="13">
    <location>
        <begin position="707"/>
        <end position="741"/>
    </location>
</feature>
<dbReference type="Proteomes" id="UP000887565">
    <property type="component" value="Unplaced"/>
</dbReference>
<dbReference type="Pfam" id="PF09726">
    <property type="entry name" value="Macoilin"/>
    <property type="match status" value="2"/>
</dbReference>
<feature type="region of interest" description="Disordered" evidence="14">
    <location>
        <begin position="452"/>
        <end position="472"/>
    </location>
</feature>